<dbReference type="SUPFAM" id="SSF51182">
    <property type="entry name" value="RmlC-like cupins"/>
    <property type="match status" value="1"/>
</dbReference>
<dbReference type="EMBL" id="RZGZ01000001">
    <property type="protein sequence ID" value="RUR03461.1"/>
    <property type="molecule type" value="Genomic_DNA"/>
</dbReference>
<dbReference type="Pfam" id="PF02678">
    <property type="entry name" value="Pirin"/>
    <property type="match status" value="1"/>
</dbReference>
<feature type="binding site" evidence="2">
    <location>
        <position position="118"/>
    </location>
    <ligand>
        <name>Fe cation</name>
        <dbReference type="ChEBI" id="CHEBI:24875"/>
    </ligand>
</feature>
<organism evidence="7 8">
    <name type="scientific">Labedella endophytica</name>
    <dbReference type="NCBI Taxonomy" id="1523160"/>
    <lineage>
        <taxon>Bacteria</taxon>
        <taxon>Bacillati</taxon>
        <taxon>Actinomycetota</taxon>
        <taxon>Actinomycetes</taxon>
        <taxon>Micrococcales</taxon>
        <taxon>Microbacteriaceae</taxon>
        <taxon>Labedella</taxon>
    </lineage>
</organism>
<feature type="domain" description="Pirin C-terminal" evidence="6">
    <location>
        <begin position="189"/>
        <end position="286"/>
    </location>
</feature>
<name>A0A3S0Y2V0_9MICO</name>
<evidence type="ECO:0000256" key="3">
    <source>
        <dbReference type="RuleBase" id="RU003457"/>
    </source>
</evidence>
<comment type="caution">
    <text evidence="7">The sequence shown here is derived from an EMBL/GenBank/DDBJ whole genome shotgun (WGS) entry which is preliminary data.</text>
</comment>
<evidence type="ECO:0000256" key="4">
    <source>
        <dbReference type="SAM" id="MobiDB-lite"/>
    </source>
</evidence>
<dbReference type="InterPro" id="IPR014710">
    <property type="entry name" value="RmlC-like_jellyroll"/>
</dbReference>
<feature type="binding site" evidence="2">
    <location>
        <position position="76"/>
    </location>
    <ligand>
        <name>Fe cation</name>
        <dbReference type="ChEBI" id="CHEBI:24875"/>
    </ligand>
</feature>
<feature type="region of interest" description="Disordered" evidence="4">
    <location>
        <begin position="1"/>
        <end position="20"/>
    </location>
</feature>
<evidence type="ECO:0000256" key="2">
    <source>
        <dbReference type="PIRSR" id="PIRSR006232-1"/>
    </source>
</evidence>
<feature type="compositionally biased region" description="Basic residues" evidence="4">
    <location>
        <begin position="312"/>
        <end position="322"/>
    </location>
</feature>
<feature type="binding site" evidence="2">
    <location>
        <position position="74"/>
    </location>
    <ligand>
        <name>Fe cation</name>
        <dbReference type="ChEBI" id="CHEBI:24875"/>
    </ligand>
</feature>
<feature type="domain" description="Pirin N-terminal" evidence="5">
    <location>
        <begin position="41"/>
        <end position="136"/>
    </location>
</feature>
<feature type="compositionally biased region" description="Basic and acidic residues" evidence="4">
    <location>
        <begin position="1"/>
        <end position="17"/>
    </location>
</feature>
<gene>
    <name evidence="7" type="ORF">ELQ94_02660</name>
</gene>
<dbReference type="PANTHER" id="PTHR13903:SF8">
    <property type="entry name" value="PIRIN"/>
    <property type="match status" value="1"/>
</dbReference>
<dbReference type="Proteomes" id="UP000274909">
    <property type="component" value="Unassembled WGS sequence"/>
</dbReference>
<dbReference type="AlphaFoldDB" id="A0A3S0Y2V0"/>
<evidence type="ECO:0000313" key="8">
    <source>
        <dbReference type="Proteomes" id="UP000274909"/>
    </source>
</evidence>
<dbReference type="InterPro" id="IPR003829">
    <property type="entry name" value="Pirin_N_dom"/>
</dbReference>
<feature type="binding site" evidence="2">
    <location>
        <position position="120"/>
    </location>
    <ligand>
        <name>Fe cation</name>
        <dbReference type="ChEBI" id="CHEBI:24875"/>
    </ligand>
</feature>
<comment type="similarity">
    <text evidence="1 3">Belongs to the pirin family.</text>
</comment>
<protein>
    <submittedName>
        <fullName evidence="7">Pirin family protein</fullName>
    </submittedName>
</protein>
<dbReference type="Pfam" id="PF05726">
    <property type="entry name" value="Pirin_C"/>
    <property type="match status" value="1"/>
</dbReference>
<keyword evidence="2" id="KW-0408">Iron</keyword>
<dbReference type="InterPro" id="IPR011051">
    <property type="entry name" value="RmlC_Cupin_sf"/>
</dbReference>
<comment type="cofactor">
    <cofactor evidence="2">
        <name>Fe cation</name>
        <dbReference type="ChEBI" id="CHEBI:24875"/>
    </cofactor>
    <text evidence="2">Binds 1 Fe cation per subunit.</text>
</comment>
<evidence type="ECO:0000256" key="1">
    <source>
        <dbReference type="ARBA" id="ARBA00008416"/>
    </source>
</evidence>
<dbReference type="InterPro" id="IPR008778">
    <property type="entry name" value="Pirin_C_dom"/>
</dbReference>
<reference evidence="7 8" key="1">
    <citation type="submission" date="2018-12" db="EMBL/GenBank/DDBJ databases">
        <authorList>
            <person name="Li F."/>
        </authorList>
    </citation>
    <scope>NUCLEOTIDE SEQUENCE [LARGE SCALE GENOMIC DNA]</scope>
    <source>
        <strain evidence="7 8">EGI 6500705</strain>
    </source>
</reference>
<dbReference type="PIRSF" id="PIRSF006232">
    <property type="entry name" value="Pirin"/>
    <property type="match status" value="1"/>
</dbReference>
<feature type="region of interest" description="Disordered" evidence="4">
    <location>
        <begin position="294"/>
        <end position="322"/>
    </location>
</feature>
<accession>A0A3S0Y2V0</accession>
<evidence type="ECO:0000259" key="5">
    <source>
        <dbReference type="Pfam" id="PF02678"/>
    </source>
</evidence>
<dbReference type="Gene3D" id="2.60.120.10">
    <property type="entry name" value="Jelly Rolls"/>
    <property type="match status" value="2"/>
</dbReference>
<dbReference type="PANTHER" id="PTHR13903">
    <property type="entry name" value="PIRIN-RELATED"/>
    <property type="match status" value="1"/>
</dbReference>
<evidence type="ECO:0000259" key="6">
    <source>
        <dbReference type="Pfam" id="PF05726"/>
    </source>
</evidence>
<dbReference type="CDD" id="cd02247">
    <property type="entry name" value="cupin_pirin_C"/>
    <property type="match status" value="1"/>
</dbReference>
<keyword evidence="2" id="KW-0479">Metal-binding</keyword>
<proteinExistence type="inferred from homology"/>
<dbReference type="GO" id="GO:0046872">
    <property type="term" value="F:metal ion binding"/>
    <property type="evidence" value="ECO:0007669"/>
    <property type="project" value="UniProtKB-KW"/>
</dbReference>
<sequence>MTRLDAETDEPSLHRDGAPGPVVELLDAREVPLGGVRGITVHRTLPQRALPMVGAWCFLDRFDHESAVMRVLPHPHIGLQTVTWPIDGDIRHRDSVGSDVVVAPGQLNMMTAGLGISHSELSLPEEPAEMHGLQLWTALPAASAHVAPFFEQHTELPVHRQPGLAATVMLGTLGGATSPAMVFSPLLGADIVVEPGTDVSLPLDTSFEHAVLVLSGTVTVAGTRVSSGPLLYLGSGRSVLAIESTDGARFVLLGGEPFEDDLVMWWNFVGRDHDEIVAARTDWEARNPRFGVVEGHGDDRIPAPPLPTVRLTPRRRRPIQPG</sequence>
<keyword evidence="8" id="KW-1185">Reference proteome</keyword>
<evidence type="ECO:0000313" key="7">
    <source>
        <dbReference type="EMBL" id="RUR03461.1"/>
    </source>
</evidence>
<dbReference type="OrthoDB" id="9780903at2"/>
<dbReference type="RefSeq" id="WP_127046873.1">
    <property type="nucleotide sequence ID" value="NZ_RZGZ01000001.1"/>
</dbReference>
<dbReference type="InterPro" id="IPR012093">
    <property type="entry name" value="Pirin"/>
</dbReference>